<sequence length="586" mass="65924">MNKRIQLLSIIFLGFSSVAFSQIKEEKLILNKKREPEVKKIEKKKTSVETIKNYPPEEKSQNPVQYRITDVPAVSDFKTSTIQGQDVTPKFEGSAQNNYIQFGMGNYGKILGDANFSKTLENKIEVGVDAHFLSTQGLKKVYNWDSKQSSTTLGAFLNSYGDKGKFNLNAEYGLDSYNYYGIYALEPADVDLDQRVNQFKVNGYYDFYSNEILNDVRVTSSFLKDHFDAQENQVSILANLSKHAVEIGKSGFNLNADLGVGVEAVKSEFAILDQNSSNFVNLNLAPKVTFRKGDSYLMLGSSFAFLNSKNQNAMMAEQMKNNKTYWFPQAEFQYAAADEFKFYGGVDGGLKLNTYADLLQQNPFIVSDQYLRPTETKYHFYVGLRGDIDEMFKYDVSAGYGKMNDIMFFRANDLFDYTSVNRSAYNYANTFSAVYDNGNVGDIKGSLQYFPLANLVLDTEVKFTKFDLDNYSDIYNVPLVTASIGAKYTMLDQKLMLGFKGIFASDRTTNSFVLEGVGNPVTYLSAEDTNDKVGGYADLNLSAEYKIHKNFSIFALGNNLLNSKYQTYKGYKVLGAQILGGVKITF</sequence>
<evidence type="ECO:0000256" key="8">
    <source>
        <dbReference type="SAM" id="SignalP"/>
    </source>
</evidence>
<evidence type="ECO:0000256" key="4">
    <source>
        <dbReference type="ARBA" id="ARBA00022692"/>
    </source>
</evidence>
<feature type="signal peptide" evidence="8">
    <location>
        <begin position="1"/>
        <end position="21"/>
    </location>
</feature>
<dbReference type="PANTHER" id="PTHR30069">
    <property type="entry name" value="TONB-DEPENDENT OUTER MEMBRANE RECEPTOR"/>
    <property type="match status" value="1"/>
</dbReference>
<keyword evidence="5 8" id="KW-0732">Signal</keyword>
<evidence type="ECO:0000313" key="9">
    <source>
        <dbReference type="EMBL" id="SMP11167.1"/>
    </source>
</evidence>
<evidence type="ECO:0000256" key="1">
    <source>
        <dbReference type="ARBA" id="ARBA00004571"/>
    </source>
</evidence>
<dbReference type="Proteomes" id="UP001157960">
    <property type="component" value="Unassembled WGS sequence"/>
</dbReference>
<dbReference type="InterPro" id="IPR036942">
    <property type="entry name" value="Beta-barrel_TonB_sf"/>
</dbReference>
<dbReference type="SUPFAM" id="SSF56935">
    <property type="entry name" value="Porins"/>
    <property type="match status" value="1"/>
</dbReference>
<proteinExistence type="predicted"/>
<protein>
    <recommendedName>
        <fullName evidence="11">TonB-dependent receptor</fullName>
    </recommendedName>
</protein>
<dbReference type="EMBL" id="FXTZ01000002">
    <property type="protein sequence ID" value="SMP11167.1"/>
    <property type="molecule type" value="Genomic_DNA"/>
</dbReference>
<evidence type="ECO:0000256" key="3">
    <source>
        <dbReference type="ARBA" id="ARBA00022452"/>
    </source>
</evidence>
<feature type="chain" id="PRO_5047349990" description="TonB-dependent receptor" evidence="8">
    <location>
        <begin position="22"/>
        <end position="586"/>
    </location>
</feature>
<evidence type="ECO:0000256" key="2">
    <source>
        <dbReference type="ARBA" id="ARBA00022448"/>
    </source>
</evidence>
<evidence type="ECO:0000256" key="5">
    <source>
        <dbReference type="ARBA" id="ARBA00022729"/>
    </source>
</evidence>
<keyword evidence="2" id="KW-0813">Transport</keyword>
<evidence type="ECO:0000256" key="7">
    <source>
        <dbReference type="ARBA" id="ARBA00023237"/>
    </source>
</evidence>
<keyword evidence="7" id="KW-0998">Cell outer membrane</keyword>
<evidence type="ECO:0000313" key="10">
    <source>
        <dbReference type="Proteomes" id="UP001157960"/>
    </source>
</evidence>
<dbReference type="InterPro" id="IPR039426">
    <property type="entry name" value="TonB-dep_rcpt-like"/>
</dbReference>
<keyword evidence="10" id="KW-1185">Reference proteome</keyword>
<name>A0ABY1NJB8_9FLAO</name>
<evidence type="ECO:0000256" key="6">
    <source>
        <dbReference type="ARBA" id="ARBA00023136"/>
    </source>
</evidence>
<evidence type="ECO:0008006" key="11">
    <source>
        <dbReference type="Google" id="ProtNLM"/>
    </source>
</evidence>
<organism evidence="9 10">
    <name type="scientific">Chryseobacterium profundimaris</name>
    <dbReference type="NCBI Taxonomy" id="1387275"/>
    <lineage>
        <taxon>Bacteria</taxon>
        <taxon>Pseudomonadati</taxon>
        <taxon>Bacteroidota</taxon>
        <taxon>Flavobacteriia</taxon>
        <taxon>Flavobacteriales</taxon>
        <taxon>Weeksellaceae</taxon>
        <taxon>Chryseobacterium group</taxon>
        <taxon>Chryseobacterium</taxon>
    </lineage>
</organism>
<dbReference type="PANTHER" id="PTHR30069:SF29">
    <property type="entry name" value="HEMOGLOBIN AND HEMOGLOBIN-HAPTOGLOBIN-BINDING PROTEIN 1-RELATED"/>
    <property type="match status" value="1"/>
</dbReference>
<dbReference type="Gene3D" id="2.40.170.20">
    <property type="entry name" value="TonB-dependent receptor, beta-barrel domain"/>
    <property type="match status" value="1"/>
</dbReference>
<comment type="caution">
    <text evidence="9">The sequence shown here is derived from an EMBL/GenBank/DDBJ whole genome shotgun (WGS) entry which is preliminary data.</text>
</comment>
<gene>
    <name evidence="9" type="ORF">SAMN06264346_102282</name>
</gene>
<keyword evidence="6" id="KW-0472">Membrane</keyword>
<keyword evidence="3" id="KW-1134">Transmembrane beta strand</keyword>
<keyword evidence="4" id="KW-0812">Transmembrane</keyword>
<reference evidence="9 10" key="1">
    <citation type="submission" date="2017-05" db="EMBL/GenBank/DDBJ databases">
        <authorList>
            <person name="Varghese N."/>
            <person name="Submissions S."/>
        </authorList>
    </citation>
    <scope>NUCLEOTIDE SEQUENCE [LARGE SCALE GENOMIC DNA]</scope>
    <source>
        <strain evidence="9 10">DSM 28214</strain>
    </source>
</reference>
<accession>A0ABY1NJB8</accession>
<comment type="subcellular location">
    <subcellularLocation>
        <location evidence="1">Cell outer membrane</location>
        <topology evidence="1">Multi-pass membrane protein</topology>
    </subcellularLocation>
</comment>
<dbReference type="RefSeq" id="WP_283421323.1">
    <property type="nucleotide sequence ID" value="NZ_FXTZ01000002.1"/>
</dbReference>